<dbReference type="PANTHER" id="PTHR35546">
    <property type="entry name" value="F-BOX PROTEIN INTERACTION DOMAIN PROTEIN-RELATED"/>
    <property type="match status" value="1"/>
</dbReference>
<dbReference type="InterPro" id="IPR001810">
    <property type="entry name" value="F-box_dom"/>
</dbReference>
<accession>A0A9Q0FZP3</accession>
<evidence type="ECO:0000259" key="1">
    <source>
        <dbReference type="SMART" id="SM00256"/>
    </source>
</evidence>
<name>A0A9Q0FZP3_9ROSI</name>
<dbReference type="Gene3D" id="1.20.1280.50">
    <property type="match status" value="1"/>
</dbReference>
<gene>
    <name evidence="2" type="ORF">Tsubulata_042782</name>
</gene>
<dbReference type="InterPro" id="IPR036047">
    <property type="entry name" value="F-box-like_dom_sf"/>
</dbReference>
<dbReference type="AlphaFoldDB" id="A0A9Q0FZP3"/>
<dbReference type="Proteomes" id="UP001141552">
    <property type="component" value="Unassembled WGS sequence"/>
</dbReference>
<dbReference type="Pfam" id="PF12937">
    <property type="entry name" value="F-box-like"/>
    <property type="match status" value="1"/>
</dbReference>
<organism evidence="2 3">
    <name type="scientific">Turnera subulata</name>
    <dbReference type="NCBI Taxonomy" id="218843"/>
    <lineage>
        <taxon>Eukaryota</taxon>
        <taxon>Viridiplantae</taxon>
        <taxon>Streptophyta</taxon>
        <taxon>Embryophyta</taxon>
        <taxon>Tracheophyta</taxon>
        <taxon>Spermatophyta</taxon>
        <taxon>Magnoliopsida</taxon>
        <taxon>eudicotyledons</taxon>
        <taxon>Gunneridae</taxon>
        <taxon>Pentapetalae</taxon>
        <taxon>rosids</taxon>
        <taxon>fabids</taxon>
        <taxon>Malpighiales</taxon>
        <taxon>Passifloraceae</taxon>
        <taxon>Turnera</taxon>
    </lineage>
</organism>
<feature type="domain" description="F-box" evidence="1">
    <location>
        <begin position="134"/>
        <end position="174"/>
    </location>
</feature>
<proteinExistence type="predicted"/>
<dbReference type="PANTHER" id="PTHR35546:SF130">
    <property type="entry name" value="EXPRESSED PROTEIN"/>
    <property type="match status" value="1"/>
</dbReference>
<evidence type="ECO:0000313" key="2">
    <source>
        <dbReference type="EMBL" id="KAJ4840874.1"/>
    </source>
</evidence>
<protein>
    <recommendedName>
        <fullName evidence="1">F-box domain-containing protein</fullName>
    </recommendedName>
</protein>
<dbReference type="SUPFAM" id="SSF81383">
    <property type="entry name" value="F-box domain"/>
    <property type="match status" value="1"/>
</dbReference>
<keyword evidence="3" id="KW-1185">Reference proteome</keyword>
<sequence length="346" mass="39299">MISNVHLKSNWEAAAGTEINCKLVNRFRSRLGTSPNPQAGHELSESRQWKAVEGLKCPVQLFISLILLNPQGHGGCSPAQAAAVEYAVDDNPFLRRVVKRRCSSSESTPATGIQSSSSSWFPPQYSSDLSDFTVDDYMLVEVLCRLPSIRSLLQCMCVCKAWYRIISSYYFVRRFISHRINNTLDDHGATDDDVLVNYQGNPFNMILAYTYTAIDAYAEPLPFRHHYKFLPSNQYLSLFQTLAYDFSFLPVEKNKRQGGFEIWAAYNDLILCSVGPRDCSFQRYLCNPFTKQWVALPPNAAAGVRAGLVCEPYCLEDTRGMYTLNKYKVVDVDVVSISLYLRRFYI</sequence>
<dbReference type="EMBL" id="JAKUCV010002924">
    <property type="protein sequence ID" value="KAJ4840874.1"/>
    <property type="molecule type" value="Genomic_DNA"/>
</dbReference>
<evidence type="ECO:0000313" key="3">
    <source>
        <dbReference type="Proteomes" id="UP001141552"/>
    </source>
</evidence>
<reference evidence="2" key="1">
    <citation type="submission" date="2022-02" db="EMBL/GenBank/DDBJ databases">
        <authorList>
            <person name="Henning P.M."/>
            <person name="McCubbin A.G."/>
            <person name="Shore J.S."/>
        </authorList>
    </citation>
    <scope>NUCLEOTIDE SEQUENCE</scope>
    <source>
        <strain evidence="2">F60SS</strain>
        <tissue evidence="2">Leaves</tissue>
    </source>
</reference>
<reference evidence="2" key="2">
    <citation type="journal article" date="2023" name="Plants (Basel)">
        <title>Annotation of the Turnera subulata (Passifloraceae) Draft Genome Reveals the S-Locus Evolved after the Divergence of Turneroideae from Passifloroideae in a Stepwise Manner.</title>
        <authorList>
            <person name="Henning P.M."/>
            <person name="Roalson E.H."/>
            <person name="Mir W."/>
            <person name="McCubbin A.G."/>
            <person name="Shore J.S."/>
        </authorList>
    </citation>
    <scope>NUCLEOTIDE SEQUENCE</scope>
    <source>
        <strain evidence="2">F60SS</strain>
    </source>
</reference>
<dbReference type="SMART" id="SM00256">
    <property type="entry name" value="FBOX"/>
    <property type="match status" value="1"/>
</dbReference>
<dbReference type="OrthoDB" id="813179at2759"/>
<comment type="caution">
    <text evidence="2">The sequence shown here is derived from an EMBL/GenBank/DDBJ whole genome shotgun (WGS) entry which is preliminary data.</text>
</comment>
<dbReference type="InterPro" id="IPR055290">
    <property type="entry name" value="At3g26010-like"/>
</dbReference>